<name>A0A4Y7JKI1_PAPSO</name>
<dbReference type="Gramene" id="RZC60522">
    <property type="protein sequence ID" value="RZC60522"/>
    <property type="gene ID" value="C5167_022285"/>
</dbReference>
<sequence>MSSATVHHQLLGPPQIYIKQQNPAIDASHVSDKGYTENGSSTFNSSGNPLLDFFFHVVPNTPAESVTERLELAWNYNPLKALKLVCNLRGIRGTGKSDREGFYAAALWLHKHHPKTLACNLKSIAGFGYFKDLPEILYRLLEGIDVHEIQKRERGRKNKSGNFRCRGIRSTSNPNKRLKTAKCLVSDLEFLKSGKPKKIILAAKWCPSLDYSFDQSTLLCEGMTRRVFPRNSSPEYEHIKEAYYTYRIRDRLRKEYLVPLRRALQSPEIYMSSNNWKELPYNRVPSVAMKNYKGVFGKHDKERFEDYLESVERGDKKIVAGALLPHQIIKSLEYDNEHGSSVAELQWKRMVDDLPKAGKLKDCLAICDVSGSMKGTPLEVSVALGLLISELSEDPWKGNLITFSSVLTLNCRRLKVITSARR</sequence>
<organism evidence="3 4">
    <name type="scientific">Papaver somniferum</name>
    <name type="common">Opium poppy</name>
    <dbReference type="NCBI Taxonomy" id="3469"/>
    <lineage>
        <taxon>Eukaryota</taxon>
        <taxon>Viridiplantae</taxon>
        <taxon>Streptophyta</taxon>
        <taxon>Embryophyta</taxon>
        <taxon>Tracheophyta</taxon>
        <taxon>Spermatophyta</taxon>
        <taxon>Magnoliopsida</taxon>
        <taxon>Ranunculales</taxon>
        <taxon>Papaveraceae</taxon>
        <taxon>Papaveroideae</taxon>
        <taxon>Papaver</taxon>
    </lineage>
</organism>
<evidence type="ECO:0000313" key="4">
    <source>
        <dbReference type="Proteomes" id="UP000316621"/>
    </source>
</evidence>
<accession>A0A4Y7JKI1</accession>
<dbReference type="OMA" id="CEGMTRR"/>
<dbReference type="Proteomes" id="UP000316621">
    <property type="component" value="Chromosome 5"/>
</dbReference>
<evidence type="ECO:0000259" key="2">
    <source>
        <dbReference type="Pfam" id="PF25043"/>
    </source>
</evidence>
<keyword evidence="4" id="KW-1185">Reference proteome</keyword>
<dbReference type="Pfam" id="PF25043">
    <property type="entry name" value="DUF7788"/>
    <property type="match status" value="1"/>
</dbReference>
<dbReference type="InterPro" id="IPR056690">
    <property type="entry name" value="DUF7788"/>
</dbReference>
<dbReference type="EMBL" id="CM010719">
    <property type="protein sequence ID" value="RZC60522.1"/>
    <property type="molecule type" value="Genomic_DNA"/>
</dbReference>
<dbReference type="Pfam" id="PF11443">
    <property type="entry name" value="DUF2828"/>
    <property type="match status" value="2"/>
</dbReference>
<feature type="domain" description="DUF7788" evidence="2">
    <location>
        <begin position="362"/>
        <end position="406"/>
    </location>
</feature>
<feature type="domain" description="DUF2828" evidence="1">
    <location>
        <begin position="181"/>
        <end position="360"/>
    </location>
</feature>
<dbReference type="InterPro" id="IPR058580">
    <property type="entry name" value="DUF2828"/>
</dbReference>
<feature type="domain" description="DUF2828" evidence="1">
    <location>
        <begin position="36"/>
        <end position="156"/>
    </location>
</feature>
<protein>
    <submittedName>
        <fullName evidence="3">Uncharacterized protein</fullName>
    </submittedName>
</protein>
<dbReference type="PANTHER" id="PTHR31373:SF17">
    <property type="entry name" value="OS06G0652100 PROTEIN"/>
    <property type="match status" value="1"/>
</dbReference>
<dbReference type="AlphaFoldDB" id="A0A4Y7JKI1"/>
<evidence type="ECO:0000313" key="3">
    <source>
        <dbReference type="EMBL" id="RZC60522.1"/>
    </source>
</evidence>
<dbReference type="STRING" id="3469.A0A4Y7JKI1"/>
<proteinExistence type="predicted"/>
<dbReference type="PANTHER" id="PTHR31373">
    <property type="entry name" value="OS06G0652100 PROTEIN"/>
    <property type="match status" value="1"/>
</dbReference>
<dbReference type="InterPro" id="IPR011205">
    <property type="entry name" value="UCP015417_vWA"/>
</dbReference>
<dbReference type="PIRSF" id="PIRSF015417">
    <property type="entry name" value="T31B5_30_vWA"/>
    <property type="match status" value="1"/>
</dbReference>
<gene>
    <name evidence="3" type="ORF">C5167_022285</name>
</gene>
<evidence type="ECO:0000259" key="1">
    <source>
        <dbReference type="Pfam" id="PF11443"/>
    </source>
</evidence>
<reference evidence="3 4" key="1">
    <citation type="journal article" date="2018" name="Science">
        <title>The opium poppy genome and morphinan production.</title>
        <authorList>
            <person name="Guo L."/>
            <person name="Winzer T."/>
            <person name="Yang X."/>
            <person name="Li Y."/>
            <person name="Ning Z."/>
            <person name="He Z."/>
            <person name="Teodor R."/>
            <person name="Lu Y."/>
            <person name="Bowser T.A."/>
            <person name="Graham I.A."/>
            <person name="Ye K."/>
        </authorList>
    </citation>
    <scope>NUCLEOTIDE SEQUENCE [LARGE SCALE GENOMIC DNA]</scope>
    <source>
        <strain evidence="4">cv. HN1</strain>
        <tissue evidence="3">Leaves</tissue>
    </source>
</reference>